<accession>A0AAV3Q2I3</accession>
<comment type="caution">
    <text evidence="2">The sequence shown here is derived from an EMBL/GenBank/DDBJ whole genome shotgun (WGS) entry which is preliminary data.</text>
</comment>
<name>A0AAV3Q2I3_LITER</name>
<keyword evidence="3" id="KW-1185">Reference proteome</keyword>
<dbReference type="Proteomes" id="UP001454036">
    <property type="component" value="Unassembled WGS sequence"/>
</dbReference>
<evidence type="ECO:0000313" key="2">
    <source>
        <dbReference type="EMBL" id="GAA0158284.1"/>
    </source>
</evidence>
<gene>
    <name evidence="2" type="ORF">LIER_15359</name>
</gene>
<protein>
    <submittedName>
        <fullName evidence="2">Uncharacterized protein</fullName>
    </submittedName>
</protein>
<sequence length="180" mass="20745">MLVDTGSSADILVHGPCDLSYGNRHTRLHSGDRQLNLDDEDLVYSVNKSTVESKKKRCRESQLEIQTVRKEEEKDNSPNERENVKRPIPHEEVEESHSIPQMLSELQIGTKEFEDVFAWGPEDMPGVDPEIAIHRLHVDSMFVPIKQRNRTFSDEKNMAIRNEVEALLKAKAIRELQFPE</sequence>
<dbReference type="AlphaFoldDB" id="A0AAV3Q2I3"/>
<reference evidence="2 3" key="1">
    <citation type="submission" date="2024-01" db="EMBL/GenBank/DDBJ databases">
        <title>The complete chloroplast genome sequence of Lithospermum erythrorhizon: insights into the phylogenetic relationship among Boraginaceae species and the maternal lineages of purple gromwells.</title>
        <authorList>
            <person name="Okada T."/>
            <person name="Watanabe K."/>
        </authorList>
    </citation>
    <scope>NUCLEOTIDE SEQUENCE [LARGE SCALE GENOMIC DNA]</scope>
</reference>
<evidence type="ECO:0000256" key="1">
    <source>
        <dbReference type="SAM" id="MobiDB-lite"/>
    </source>
</evidence>
<dbReference type="EMBL" id="BAABME010003304">
    <property type="protein sequence ID" value="GAA0158284.1"/>
    <property type="molecule type" value="Genomic_DNA"/>
</dbReference>
<organism evidence="2 3">
    <name type="scientific">Lithospermum erythrorhizon</name>
    <name type="common">Purple gromwell</name>
    <name type="synonym">Lithospermum officinale var. erythrorhizon</name>
    <dbReference type="NCBI Taxonomy" id="34254"/>
    <lineage>
        <taxon>Eukaryota</taxon>
        <taxon>Viridiplantae</taxon>
        <taxon>Streptophyta</taxon>
        <taxon>Embryophyta</taxon>
        <taxon>Tracheophyta</taxon>
        <taxon>Spermatophyta</taxon>
        <taxon>Magnoliopsida</taxon>
        <taxon>eudicotyledons</taxon>
        <taxon>Gunneridae</taxon>
        <taxon>Pentapetalae</taxon>
        <taxon>asterids</taxon>
        <taxon>lamiids</taxon>
        <taxon>Boraginales</taxon>
        <taxon>Boraginaceae</taxon>
        <taxon>Boraginoideae</taxon>
        <taxon>Lithospermeae</taxon>
        <taxon>Lithospermum</taxon>
    </lineage>
</organism>
<proteinExistence type="predicted"/>
<feature type="compositionally biased region" description="Basic and acidic residues" evidence="1">
    <location>
        <begin position="67"/>
        <end position="97"/>
    </location>
</feature>
<evidence type="ECO:0000313" key="3">
    <source>
        <dbReference type="Proteomes" id="UP001454036"/>
    </source>
</evidence>
<feature type="region of interest" description="Disordered" evidence="1">
    <location>
        <begin position="67"/>
        <end position="98"/>
    </location>
</feature>